<evidence type="ECO:0000313" key="1">
    <source>
        <dbReference type="EMBL" id="JAH59887.1"/>
    </source>
</evidence>
<sequence length="32" mass="3838">MFSNVKNIRENNEIKRHRNTQNRHNLMIAVCG</sequence>
<dbReference type="AlphaFoldDB" id="A0A0E9U2D0"/>
<proteinExistence type="predicted"/>
<accession>A0A0E9U2D0</accession>
<reference evidence="1" key="1">
    <citation type="submission" date="2014-11" db="EMBL/GenBank/DDBJ databases">
        <authorList>
            <person name="Amaro Gonzalez C."/>
        </authorList>
    </citation>
    <scope>NUCLEOTIDE SEQUENCE</scope>
</reference>
<name>A0A0E9U2D0_ANGAN</name>
<reference evidence="1" key="2">
    <citation type="journal article" date="2015" name="Fish Shellfish Immunol.">
        <title>Early steps in the European eel (Anguilla anguilla)-Vibrio vulnificus interaction in the gills: Role of the RtxA13 toxin.</title>
        <authorList>
            <person name="Callol A."/>
            <person name="Pajuelo D."/>
            <person name="Ebbesson L."/>
            <person name="Teles M."/>
            <person name="MacKenzie S."/>
            <person name="Amaro C."/>
        </authorList>
    </citation>
    <scope>NUCLEOTIDE SEQUENCE</scope>
</reference>
<protein>
    <submittedName>
        <fullName evidence="1">Uncharacterized protein</fullName>
    </submittedName>
</protein>
<organism evidence="1">
    <name type="scientific">Anguilla anguilla</name>
    <name type="common">European freshwater eel</name>
    <name type="synonym">Muraena anguilla</name>
    <dbReference type="NCBI Taxonomy" id="7936"/>
    <lineage>
        <taxon>Eukaryota</taxon>
        <taxon>Metazoa</taxon>
        <taxon>Chordata</taxon>
        <taxon>Craniata</taxon>
        <taxon>Vertebrata</taxon>
        <taxon>Euteleostomi</taxon>
        <taxon>Actinopterygii</taxon>
        <taxon>Neopterygii</taxon>
        <taxon>Teleostei</taxon>
        <taxon>Anguilliformes</taxon>
        <taxon>Anguillidae</taxon>
        <taxon>Anguilla</taxon>
    </lineage>
</organism>
<dbReference type="EMBL" id="GBXM01048690">
    <property type="protein sequence ID" value="JAH59887.1"/>
    <property type="molecule type" value="Transcribed_RNA"/>
</dbReference>